<dbReference type="RefSeq" id="WP_086071314.1">
    <property type="nucleotide sequence ID" value="NZ_CP021109.1"/>
</dbReference>
<dbReference type="GO" id="GO:0019867">
    <property type="term" value="C:outer membrane"/>
    <property type="evidence" value="ECO:0007669"/>
    <property type="project" value="InterPro"/>
</dbReference>
<dbReference type="Gene3D" id="2.40.128.130">
    <property type="entry name" value="Autotransporter beta-domain"/>
    <property type="match status" value="1"/>
</dbReference>
<dbReference type="EMBL" id="CP021109">
    <property type="protein sequence ID" value="ARP85088.1"/>
    <property type="molecule type" value="Genomic_DNA"/>
</dbReference>
<dbReference type="InterPro" id="IPR051551">
    <property type="entry name" value="Autotransporter_adhesion"/>
</dbReference>
<evidence type="ECO:0000259" key="2">
    <source>
        <dbReference type="PROSITE" id="PS51208"/>
    </source>
</evidence>
<organism evidence="3 4">
    <name type="scientific">Bordetella genomosp. 9</name>
    <dbReference type="NCBI Taxonomy" id="1416803"/>
    <lineage>
        <taxon>Bacteria</taxon>
        <taxon>Pseudomonadati</taxon>
        <taxon>Pseudomonadota</taxon>
        <taxon>Betaproteobacteria</taxon>
        <taxon>Burkholderiales</taxon>
        <taxon>Alcaligenaceae</taxon>
        <taxon>Bordetella</taxon>
    </lineage>
</organism>
<dbReference type="NCBIfam" id="TIGR01414">
    <property type="entry name" value="autotrans_barl"/>
    <property type="match status" value="1"/>
</dbReference>
<evidence type="ECO:0000313" key="4">
    <source>
        <dbReference type="Proteomes" id="UP000194139"/>
    </source>
</evidence>
<dbReference type="Proteomes" id="UP000194139">
    <property type="component" value="Chromosome"/>
</dbReference>
<dbReference type="Gene3D" id="2.160.20.20">
    <property type="match status" value="1"/>
</dbReference>
<sequence>MVTTGGPVSIDNAGTIVGASRGIELGGAATIVNSGDITATAGTAIATAGAAPNVSVSIVNTGNITGVGTAVQTNNGADNFDMRGGTVRGAIRTADGVDNFTMSGGQIDSLDQGGALDNFTMSGGHIVDVFSNGDFATMTGGRIGMIDLNIGNNVMRMSGGTVDRDIVAWGNNDTLIMSGGSVGGVVDFGNGNNVATVTGGTIGQGYFTGTGTDRFTWDEGGTIGGQVSLGAGTDTAILRNLRDANLANLNAMDGGLGEDSLTLDNTVLTGAGRLRNFETLALTNASALTIDPALTLGDGSASAGALTIDATSRLSAGGIGASTIASANSGGLVNVTNAGLIDLTSGGNSTADRLTIAGNYAGNNGQLLVQTALGGDGSPSDALAIARGAGSGTTTIGVTNVGGAGGLTTGDGIPVVMTSDGATTAAGSFALAGGSLSAGAYTYYLFKGGVNAGTSENWYLRSSLPPQPAPAPAPPPTPTPAPGPAPAPAPAPSPGPGPAPAPAPVVQPVAAPGTPALPPAPPPGAPATPLYRMEVPVYAQVPAVARQLGIEQLGTFHDRQGRQSLLAEKGRVAAAWGRVWGGHHEARQGGEARPAFDGNLVGLQVGHDLYADGTPQGHRNHYGAYFGYARASGDVSGNALGFPDYDAGRITVDAYSIGGYWTHVGPSGWYTDAVVQGSKLTIDPRSRRGVGAETDGKALAASLEAGVPLALSGRWILEPQAQLIWQRVWVDSLNDGISNVSFQGTSGWLGRIGARLETTFETRGVQWQPWLRVNLLRSFGGSDDTTYGGATTLGTSVRGTAGQIGAGVAANLGKHSSLYATVGYTTNLDGHQRDAIFGNLGARWRW</sequence>
<dbReference type="InterPro" id="IPR043990">
    <property type="entry name" value="AC_1"/>
</dbReference>
<dbReference type="Pfam" id="PF18883">
    <property type="entry name" value="AC_1"/>
    <property type="match status" value="1"/>
</dbReference>
<dbReference type="AlphaFoldDB" id="A0A1W6YVS4"/>
<dbReference type="InterPro" id="IPR006315">
    <property type="entry name" value="OM_autotransptr_brl_dom"/>
</dbReference>
<dbReference type="SMART" id="SM00869">
    <property type="entry name" value="Autotransporter"/>
    <property type="match status" value="1"/>
</dbReference>
<feature type="domain" description="Autotransporter" evidence="2">
    <location>
        <begin position="568"/>
        <end position="846"/>
    </location>
</feature>
<dbReference type="PANTHER" id="PTHR35037:SF3">
    <property type="entry name" value="C-TERMINAL REGION OF AIDA-LIKE PROTEIN"/>
    <property type="match status" value="1"/>
</dbReference>
<evidence type="ECO:0000313" key="3">
    <source>
        <dbReference type="EMBL" id="ARP85088.1"/>
    </source>
</evidence>
<dbReference type="CDD" id="cd01344">
    <property type="entry name" value="PL2_Passenger_AT"/>
    <property type="match status" value="1"/>
</dbReference>
<proteinExistence type="predicted"/>
<dbReference type="InterPro" id="IPR005546">
    <property type="entry name" value="Autotransporte_beta"/>
</dbReference>
<reference evidence="3 4" key="1">
    <citation type="submission" date="2017-05" db="EMBL/GenBank/DDBJ databases">
        <title>Complete and WGS of Bordetella genogroups.</title>
        <authorList>
            <person name="Spilker T."/>
            <person name="LiPuma J."/>
        </authorList>
    </citation>
    <scope>NUCLEOTIDE SEQUENCE [LARGE SCALE GENOMIC DNA]</scope>
    <source>
        <strain evidence="3 4">AU17164</strain>
    </source>
</reference>
<dbReference type="InterPro" id="IPR012332">
    <property type="entry name" value="Autotransporter_pectin_lyase_C"/>
</dbReference>
<dbReference type="PANTHER" id="PTHR35037">
    <property type="entry name" value="C-TERMINAL REGION OF AIDA-LIKE PROTEIN"/>
    <property type="match status" value="1"/>
</dbReference>
<dbReference type="InterPro" id="IPR011050">
    <property type="entry name" value="Pectin_lyase_fold/virulence"/>
</dbReference>
<keyword evidence="4" id="KW-1185">Reference proteome</keyword>
<feature type="region of interest" description="Disordered" evidence="1">
    <location>
        <begin position="461"/>
        <end position="523"/>
    </location>
</feature>
<dbReference type="InterPro" id="IPR036709">
    <property type="entry name" value="Autotransporte_beta_dom_sf"/>
</dbReference>
<protein>
    <recommendedName>
        <fullName evidence="2">Autotransporter domain-containing protein</fullName>
    </recommendedName>
</protein>
<name>A0A1W6YVS4_9BORD</name>
<dbReference type="SUPFAM" id="SSF103515">
    <property type="entry name" value="Autotransporter"/>
    <property type="match status" value="1"/>
</dbReference>
<dbReference type="Pfam" id="PF03797">
    <property type="entry name" value="Autotransporter"/>
    <property type="match status" value="1"/>
</dbReference>
<accession>A0A1W6YVS4</accession>
<gene>
    <name evidence="3" type="ORF">CAL13_01790</name>
</gene>
<dbReference type="SUPFAM" id="SSF51126">
    <property type="entry name" value="Pectin lyase-like"/>
    <property type="match status" value="1"/>
</dbReference>
<evidence type="ECO:0000256" key="1">
    <source>
        <dbReference type="SAM" id="MobiDB-lite"/>
    </source>
</evidence>
<feature type="compositionally biased region" description="Pro residues" evidence="1">
    <location>
        <begin position="465"/>
        <end position="505"/>
    </location>
</feature>
<dbReference type="PROSITE" id="PS51208">
    <property type="entry name" value="AUTOTRANSPORTER"/>
    <property type="match status" value="1"/>
</dbReference>